<dbReference type="Proteomes" id="UP000679992">
    <property type="component" value="Unassembled WGS sequence"/>
</dbReference>
<dbReference type="RefSeq" id="WP_213656665.1">
    <property type="nucleotide sequence ID" value="NZ_BOSL01000026.1"/>
</dbReference>
<proteinExistence type="predicted"/>
<protein>
    <submittedName>
        <fullName evidence="1">Uncharacterized protein</fullName>
    </submittedName>
</protein>
<evidence type="ECO:0000313" key="2">
    <source>
        <dbReference type="Proteomes" id="UP000679992"/>
    </source>
</evidence>
<name>A0ABQ4MJ00_9BACL</name>
<gene>
    <name evidence="1" type="ORF">J42TS3_49490</name>
</gene>
<accession>A0ABQ4MJ00</accession>
<evidence type="ECO:0000313" key="1">
    <source>
        <dbReference type="EMBL" id="GIP55914.1"/>
    </source>
</evidence>
<organism evidence="1 2">
    <name type="scientific">Paenibacillus vini</name>
    <dbReference type="NCBI Taxonomy" id="1476024"/>
    <lineage>
        <taxon>Bacteria</taxon>
        <taxon>Bacillati</taxon>
        <taxon>Bacillota</taxon>
        <taxon>Bacilli</taxon>
        <taxon>Bacillales</taxon>
        <taxon>Paenibacillaceae</taxon>
        <taxon>Paenibacillus</taxon>
    </lineage>
</organism>
<dbReference type="EMBL" id="BOSL01000026">
    <property type="protein sequence ID" value="GIP55914.1"/>
    <property type="molecule type" value="Genomic_DNA"/>
</dbReference>
<reference evidence="1 2" key="1">
    <citation type="submission" date="2021-03" db="EMBL/GenBank/DDBJ databases">
        <title>Antimicrobial resistance genes in bacteria isolated from Japanese honey, and their potential for conferring macrolide and lincosamide resistance in the American foulbrood pathogen Paenibacillus larvae.</title>
        <authorList>
            <person name="Okamoto M."/>
            <person name="Kumagai M."/>
            <person name="Kanamori H."/>
            <person name="Takamatsu D."/>
        </authorList>
    </citation>
    <scope>NUCLEOTIDE SEQUENCE [LARGE SCALE GENOMIC DNA]</scope>
    <source>
        <strain evidence="1 2">J42TS3</strain>
    </source>
</reference>
<comment type="caution">
    <text evidence="1">The sequence shown here is derived from an EMBL/GenBank/DDBJ whole genome shotgun (WGS) entry which is preliminary data.</text>
</comment>
<keyword evidence="2" id="KW-1185">Reference proteome</keyword>
<sequence length="67" mass="7616">MSDYLSRAIQKLKHLQDQTTNVTFGAAQQQVGWFFMNDFQSVIDDLETHKIMLEQTKTPPAATEDVG</sequence>